<dbReference type="Proteomes" id="UP000028547">
    <property type="component" value="Unassembled WGS sequence"/>
</dbReference>
<evidence type="ECO:0008006" key="3">
    <source>
        <dbReference type="Google" id="ProtNLM"/>
    </source>
</evidence>
<reference evidence="1 2" key="1">
    <citation type="submission" date="2014-07" db="EMBL/GenBank/DDBJ databases">
        <title>Draft Genome Sequence of Gephyronic Acid Producer, Cystobacter violaceus Strain Cb vi76.</title>
        <authorList>
            <person name="Stevens D.C."/>
            <person name="Young J."/>
            <person name="Carmichael R."/>
            <person name="Tan J."/>
            <person name="Taylor R.E."/>
        </authorList>
    </citation>
    <scope>NUCLEOTIDE SEQUENCE [LARGE SCALE GENOMIC DNA]</scope>
    <source>
        <strain evidence="1 2">Cb vi76</strain>
    </source>
</reference>
<dbReference type="InterPro" id="IPR008886">
    <property type="entry name" value="UPF0227/Esterase_YqiA"/>
</dbReference>
<organism evidence="1 2">
    <name type="scientific">Archangium violaceum Cb vi76</name>
    <dbReference type="NCBI Taxonomy" id="1406225"/>
    <lineage>
        <taxon>Bacteria</taxon>
        <taxon>Pseudomonadati</taxon>
        <taxon>Myxococcota</taxon>
        <taxon>Myxococcia</taxon>
        <taxon>Myxococcales</taxon>
        <taxon>Cystobacterineae</taxon>
        <taxon>Archangiaceae</taxon>
        <taxon>Archangium</taxon>
    </lineage>
</organism>
<accession>A0A084SMP7</accession>
<sequence>MSTSPAPSSPAGPRWLYLHGFASGPQSAKGVALAEHYARQGIHLERLNLRQPSLEHLSLSAMMRTVRDAIGGERDRAIVFGSSLGGLTACRVAEEDARVCALVLLAPALRSPEQMRRNVGEEGMGRWRETGWMETQDHAEKRPVRVHFGLIHDLDTIDARSGGWPDVRVPTLLIHGRKDTTTHIRYSREWAHGKRHVRLVEVDDGHELVESLGRIAAEADDFLRPFLVPTEGAAGPQ</sequence>
<comment type="caution">
    <text evidence="1">The sequence shown here is derived from an EMBL/GenBank/DDBJ whole genome shotgun (WGS) entry which is preliminary data.</text>
</comment>
<dbReference type="Pfam" id="PF05728">
    <property type="entry name" value="UPF0227"/>
    <property type="match status" value="1"/>
</dbReference>
<dbReference type="Gene3D" id="3.40.50.1820">
    <property type="entry name" value="alpha/beta hydrolase"/>
    <property type="match status" value="1"/>
</dbReference>
<dbReference type="AlphaFoldDB" id="A0A084SMP7"/>
<gene>
    <name evidence="1" type="ORF">Q664_33145</name>
</gene>
<proteinExistence type="predicted"/>
<evidence type="ECO:0000313" key="1">
    <source>
        <dbReference type="EMBL" id="KFA89732.1"/>
    </source>
</evidence>
<dbReference type="EMBL" id="JPMI01000233">
    <property type="protein sequence ID" value="KFA89732.1"/>
    <property type="molecule type" value="Genomic_DNA"/>
</dbReference>
<dbReference type="RefSeq" id="WP_043404173.1">
    <property type="nucleotide sequence ID" value="NZ_JPMI01000233.1"/>
</dbReference>
<dbReference type="InterPro" id="IPR029058">
    <property type="entry name" value="AB_hydrolase_fold"/>
</dbReference>
<name>A0A084SMP7_9BACT</name>
<protein>
    <recommendedName>
        <fullName evidence="3">Alpha/beta hydrolase</fullName>
    </recommendedName>
</protein>
<dbReference type="SUPFAM" id="SSF53474">
    <property type="entry name" value="alpha/beta-Hydrolases"/>
    <property type="match status" value="1"/>
</dbReference>
<evidence type="ECO:0000313" key="2">
    <source>
        <dbReference type="Proteomes" id="UP000028547"/>
    </source>
</evidence>